<feature type="compositionally biased region" description="Basic residues" evidence="3">
    <location>
        <begin position="537"/>
        <end position="550"/>
    </location>
</feature>
<dbReference type="CDD" id="cd22541">
    <property type="entry name" value="SP5_N"/>
    <property type="match status" value="1"/>
</dbReference>
<dbReference type="Pfam" id="PF07679">
    <property type="entry name" value="I-set"/>
    <property type="match status" value="4"/>
</dbReference>
<dbReference type="InterPro" id="IPR013106">
    <property type="entry name" value="Ig_V-set"/>
</dbReference>
<feature type="domain" description="Ig-like" evidence="4">
    <location>
        <begin position="1540"/>
        <end position="1627"/>
    </location>
</feature>
<dbReference type="FunFam" id="2.60.40.10:FF:000032">
    <property type="entry name" value="palladin isoform X1"/>
    <property type="match status" value="1"/>
</dbReference>
<feature type="region of interest" description="Disordered" evidence="3">
    <location>
        <begin position="494"/>
        <end position="517"/>
    </location>
</feature>
<dbReference type="Pfam" id="PF13927">
    <property type="entry name" value="Ig_3"/>
    <property type="match status" value="7"/>
</dbReference>
<accession>A0ABD1ISS3</accession>
<feature type="region of interest" description="Disordered" evidence="3">
    <location>
        <begin position="790"/>
        <end position="828"/>
    </location>
</feature>
<proteinExistence type="predicted"/>
<evidence type="ECO:0000259" key="4">
    <source>
        <dbReference type="PROSITE" id="PS50835"/>
    </source>
</evidence>
<dbReference type="Gene3D" id="2.60.40.10">
    <property type="entry name" value="Immunoglobulins"/>
    <property type="match status" value="12"/>
</dbReference>
<feature type="compositionally biased region" description="Polar residues" evidence="3">
    <location>
        <begin position="650"/>
        <end position="659"/>
    </location>
</feature>
<organism evidence="5 6">
    <name type="scientific">Coilia grayii</name>
    <name type="common">Gray's grenadier anchovy</name>
    <dbReference type="NCBI Taxonomy" id="363190"/>
    <lineage>
        <taxon>Eukaryota</taxon>
        <taxon>Metazoa</taxon>
        <taxon>Chordata</taxon>
        <taxon>Craniata</taxon>
        <taxon>Vertebrata</taxon>
        <taxon>Euteleostomi</taxon>
        <taxon>Actinopterygii</taxon>
        <taxon>Neopterygii</taxon>
        <taxon>Teleostei</taxon>
        <taxon>Clupei</taxon>
        <taxon>Clupeiformes</taxon>
        <taxon>Clupeoidei</taxon>
        <taxon>Engraulidae</taxon>
        <taxon>Coilinae</taxon>
        <taxon>Coilia</taxon>
    </lineage>
</organism>
<dbReference type="SUPFAM" id="SSF48726">
    <property type="entry name" value="Immunoglobulin"/>
    <property type="match status" value="12"/>
</dbReference>
<feature type="domain" description="Ig-like" evidence="4">
    <location>
        <begin position="1244"/>
        <end position="1335"/>
    </location>
</feature>
<feature type="domain" description="Ig-like" evidence="4">
    <location>
        <begin position="1434"/>
        <end position="1529"/>
    </location>
</feature>
<gene>
    <name evidence="5" type="ORF">ACEWY4_027366</name>
</gene>
<feature type="domain" description="Ig-like" evidence="4">
    <location>
        <begin position="959"/>
        <end position="1051"/>
    </location>
</feature>
<feature type="region of interest" description="Disordered" evidence="3">
    <location>
        <begin position="529"/>
        <end position="604"/>
    </location>
</feature>
<feature type="compositionally biased region" description="Basic and acidic residues" evidence="3">
    <location>
        <begin position="554"/>
        <end position="564"/>
    </location>
</feature>
<dbReference type="PANTHER" id="PTHR10075">
    <property type="entry name" value="BASIGIN RELATED"/>
    <property type="match status" value="1"/>
</dbReference>
<name>A0ABD1ISS3_9TELE</name>
<feature type="region of interest" description="Disordered" evidence="3">
    <location>
        <begin position="637"/>
        <end position="676"/>
    </location>
</feature>
<feature type="compositionally biased region" description="Low complexity" evidence="3">
    <location>
        <begin position="813"/>
        <end position="826"/>
    </location>
</feature>
<dbReference type="InterPro" id="IPR007110">
    <property type="entry name" value="Ig-like_dom"/>
</dbReference>
<keyword evidence="2" id="KW-0393">Immunoglobulin domain</keyword>
<evidence type="ECO:0000256" key="1">
    <source>
        <dbReference type="ARBA" id="ARBA00023157"/>
    </source>
</evidence>
<protein>
    <recommendedName>
        <fullName evidence="4">Ig-like domain-containing protein</fullName>
    </recommendedName>
</protein>
<feature type="domain" description="Ig-like" evidence="4">
    <location>
        <begin position="168"/>
        <end position="260"/>
    </location>
</feature>
<feature type="domain" description="Ig-like" evidence="4">
    <location>
        <begin position="1055"/>
        <end position="1134"/>
    </location>
</feature>
<feature type="domain" description="Ig-like" evidence="4">
    <location>
        <begin position="266"/>
        <end position="358"/>
    </location>
</feature>
<evidence type="ECO:0000256" key="3">
    <source>
        <dbReference type="SAM" id="MobiDB-lite"/>
    </source>
</evidence>
<feature type="domain" description="Ig-like" evidence="4">
    <location>
        <begin position="1727"/>
        <end position="1822"/>
    </location>
</feature>
<dbReference type="GO" id="GO:0007399">
    <property type="term" value="P:nervous system development"/>
    <property type="evidence" value="ECO:0007669"/>
    <property type="project" value="UniProtKB-ARBA"/>
</dbReference>
<feature type="domain" description="Ig-like" evidence="4">
    <location>
        <begin position="859"/>
        <end position="953"/>
    </location>
</feature>
<dbReference type="EMBL" id="JBHFQA010000024">
    <property type="protein sequence ID" value="KAL2077862.1"/>
    <property type="molecule type" value="Genomic_DNA"/>
</dbReference>
<dbReference type="InterPro" id="IPR013098">
    <property type="entry name" value="Ig_I-set"/>
</dbReference>
<keyword evidence="6" id="KW-1185">Reference proteome</keyword>
<feature type="compositionally biased region" description="Polar residues" evidence="3">
    <location>
        <begin position="494"/>
        <end position="510"/>
    </location>
</feature>
<dbReference type="SMART" id="SM00408">
    <property type="entry name" value="IGc2"/>
    <property type="match status" value="11"/>
</dbReference>
<dbReference type="SMART" id="SM00409">
    <property type="entry name" value="IG"/>
    <property type="match status" value="12"/>
</dbReference>
<feature type="compositionally biased region" description="Basic and acidic residues" evidence="3">
    <location>
        <begin position="637"/>
        <end position="649"/>
    </location>
</feature>
<dbReference type="Proteomes" id="UP001591681">
    <property type="component" value="Unassembled WGS sequence"/>
</dbReference>
<dbReference type="InterPro" id="IPR036179">
    <property type="entry name" value="Ig-like_dom_sf"/>
</dbReference>
<comment type="caution">
    <text evidence="5">The sequence shown here is derived from an EMBL/GenBank/DDBJ whole genome shotgun (WGS) entry which is preliminary data.</text>
</comment>
<sequence length="1822" mass="202601">MPYIRDLEPPLGRLTFALSDSHENVAHAACDMGRPLESTSMMWETNRNSEVTVNVTLTSLLECDIDRDELQSMWRLIAYYYDSPALLDRGAKHENASELVGFKYSQVVNEDAAYFTDLKGHLMAEPPWLLQPRISLQLNQRKTTTKKLVLNFATLISSHKPSHDQGRPSWALIQREKATQIQSVIQGSNVTFECGIQSSEQRQVEWMLPDSMLLEKSDLKNIITEDNKLHVKNVTLLDSGLYHCLVKSEMDVDILSFRLAVREQWPSPSALNGKSIILESGGVLTLDCWVSSTFPTETSWYLPNSEILKTSQSNQRESVLQNNTLVIKNVNSDDTGVYSCLSVNLYGVNMLSHHVVITGQKTEAEELVNINKKQSPSSTEIEIEIEGSGYEEIGHQFPKQHPFKERIRGKHRSGKLNKSVQGMGGTYWAKKMDKKNGHGRSPAPNTQITLLASETEVTDVLTTTMAATVIAVFTTSNVDDISSTGLGKHVSEQNVLDFNGGNSDTITLQSKTDNTDTKTKLKLRNRLNKNVTQIQRPLRRRRPPMRRPHPSRYSNKDTIPETSRKTTSWNETRNRNHLNEAPTDVNINGRHRFRNSDTNSQTTMNQSYNDYRKVDTTNIDNMYTTKHAENIFDSTRLEGKQEKEKDTKNENVSSKNISTKRNETKENEPTITSTTFYPKYGTTAINLPSSATPPTQRPHTFNPRSAYHWNIQQWHSPVTSHPEIPSWSLKPTTSIFHPDQIIAPYPTHHPSLSSAKQFLRVSRLRDQYRQSWLNTLSLQVGRLPTLKPWINTSTPPPKQVPKISVSYKPTTPPSITATSSPYSTTSARNNSQWHYRYGRTKKPSISVPFPNLMASGLKPHITSTNTAVVFAPPEADASLPCQATGSPKPMISWRSMSTGATIQGGIHQKEMSKFEVLQNGTLMVKNLKSEDEGQYLCLAQNRFGLAHSVATLVVMTGAPKIVRSPSKDFSLPLGKSINLHCIAQGKPKPQISWMLPDKTVLHEVGTYAVASLFANGTLNIPSVTASTKGYYKCIASNIAGKDTVTYNISVTASLPTINEKATESLAVSLGTSIYVHCSAKGQPQPVVKWSFPEGSCSKATQRLKGCPYVFPNGTLYIRSVSVTDGGRYDCTATNPVGSVKRLFLLDTRLDSYLPKENEQKQHITAIYGSTVYLYCCHHGPVWRLPSKKLLAHHYSPERFITAFPNGTLRIQHLTEKLAGTYMCMSQKADAEDTHFQVEVIMKPPKLENTRVSLISVPYGENLQVDCIYSDALNPEISWRLPDGTVIKSDDNQRHLGHYVIFGNGTLLLKQITKKDEGDYVCHSKNASGEDEIKVSVRVLTASPTAIPKTEGSVWAELGKPAHMKCKSHKNPLSPVMWLSPNNNVISFTSDHHQILKDGTLLIKKVTLGDEGRYICLARNSAINDIKLEVKNKEPYIDGQRGDSSKYILAVTYQTVLMDCKTEGKPEAHITWTSSSGLSMTMPYVGGRFQVHKNGSLELRGVRKSDEGQFKCFAKNDLGEASLSVTLKVETLAEKPSFSNPNIEIYPIKSDGIDITLDCSATGKPRPLFVWVLPNNTQLNPGTRLHRLRHFTGSGTLHIANPVATDKGIYRCLAKNVAGEAEKRYELRTGQKPYIRGNGGPIKITFGQTLKLPCAVESWPDASVSWTLPNGLTLVKPQVTERVTFQVNNTLQVKDAATFDRGTYICKATNAYGSSFLSYPVTVMVHPPQITSAPPSIVKAYRGKSVTLNCIADGIPKPDISWTLPGRTTLVSSSRFTAQGGIHLTEDGSLVIQDPGLMHSGIYKCNAKNLLGTVFKATYLQVV</sequence>
<evidence type="ECO:0000313" key="6">
    <source>
        <dbReference type="Proteomes" id="UP001591681"/>
    </source>
</evidence>
<dbReference type="FunFam" id="2.60.40.10:FF:001377">
    <property type="entry name" value="Matrix remodeling associated 5"/>
    <property type="match status" value="1"/>
</dbReference>
<dbReference type="PANTHER" id="PTHR10075:SF103">
    <property type="entry name" value="ROUNDABOUT HOMOLOG 4"/>
    <property type="match status" value="1"/>
</dbReference>
<keyword evidence="1" id="KW-1015">Disulfide bond</keyword>
<dbReference type="PROSITE" id="PS50835">
    <property type="entry name" value="IG_LIKE"/>
    <property type="match status" value="11"/>
</dbReference>
<reference evidence="5 6" key="1">
    <citation type="submission" date="2024-09" db="EMBL/GenBank/DDBJ databases">
        <title>A chromosome-level genome assembly of Gray's grenadier anchovy, Coilia grayii.</title>
        <authorList>
            <person name="Fu Z."/>
        </authorList>
    </citation>
    <scope>NUCLEOTIDE SEQUENCE [LARGE SCALE GENOMIC DNA]</scope>
    <source>
        <strain evidence="5">G4</strain>
        <tissue evidence="5">Muscle</tissue>
    </source>
</reference>
<dbReference type="InterPro" id="IPR003598">
    <property type="entry name" value="Ig_sub2"/>
</dbReference>
<dbReference type="SMART" id="SM00406">
    <property type="entry name" value="IGv"/>
    <property type="match status" value="5"/>
</dbReference>
<evidence type="ECO:0000256" key="2">
    <source>
        <dbReference type="ARBA" id="ARBA00023319"/>
    </source>
</evidence>
<evidence type="ECO:0000313" key="5">
    <source>
        <dbReference type="EMBL" id="KAL2077862.1"/>
    </source>
</evidence>
<dbReference type="InterPro" id="IPR013783">
    <property type="entry name" value="Ig-like_fold"/>
</dbReference>
<feature type="domain" description="Ig-like" evidence="4">
    <location>
        <begin position="1343"/>
        <end position="1428"/>
    </location>
</feature>
<feature type="domain" description="Ig-like" evidence="4">
    <location>
        <begin position="1632"/>
        <end position="1721"/>
    </location>
</feature>
<dbReference type="InterPro" id="IPR003599">
    <property type="entry name" value="Ig_sub"/>
</dbReference>